<dbReference type="Proteomes" id="UP000033615">
    <property type="component" value="Unassembled WGS sequence"/>
</dbReference>
<organism evidence="2 3">
    <name type="scientific">Streptomyces antioxidans</name>
    <dbReference type="NCBI Taxonomy" id="1507734"/>
    <lineage>
        <taxon>Bacteria</taxon>
        <taxon>Bacillati</taxon>
        <taxon>Actinomycetota</taxon>
        <taxon>Actinomycetes</taxon>
        <taxon>Kitasatosporales</taxon>
        <taxon>Streptomycetaceae</taxon>
        <taxon>Streptomyces</taxon>
    </lineage>
</organism>
<evidence type="ECO:0000313" key="2">
    <source>
        <dbReference type="EMBL" id="OPF83401.1"/>
    </source>
</evidence>
<evidence type="ECO:0000313" key="3">
    <source>
        <dbReference type="Proteomes" id="UP000033615"/>
    </source>
</evidence>
<dbReference type="OrthoDB" id="4216217at2"/>
<feature type="region of interest" description="Disordered" evidence="1">
    <location>
        <begin position="28"/>
        <end position="72"/>
    </location>
</feature>
<gene>
    <name evidence="2" type="ORF">VT50_0203975</name>
</gene>
<dbReference type="PROSITE" id="PS51257">
    <property type="entry name" value="PROKAR_LIPOPROTEIN"/>
    <property type="match status" value="1"/>
</dbReference>
<reference evidence="2" key="1">
    <citation type="submission" date="2016-12" db="EMBL/GenBank/DDBJ databases">
        <title>Genome sequence of Streptomyces antioxidans MUSC 164.</title>
        <authorList>
            <person name="Lee L.-H."/>
            <person name="Ser H.-L."/>
        </authorList>
    </citation>
    <scope>NUCLEOTIDE SEQUENCE [LARGE SCALE GENOMIC DNA]</scope>
    <source>
        <strain evidence="2">MUSC 164</strain>
    </source>
</reference>
<accession>A0A1V4DAV9</accession>
<comment type="caution">
    <text evidence="2">The sequence shown here is derived from an EMBL/GenBank/DDBJ whole genome shotgun (WGS) entry which is preliminary data.</text>
</comment>
<protein>
    <recommendedName>
        <fullName evidence="4">Lipoprotein</fullName>
    </recommendedName>
</protein>
<proteinExistence type="predicted"/>
<keyword evidence="3" id="KW-1185">Reference proteome</keyword>
<evidence type="ECO:0000256" key="1">
    <source>
        <dbReference type="SAM" id="MobiDB-lite"/>
    </source>
</evidence>
<name>A0A1V4DAV9_9ACTN</name>
<dbReference type="EMBL" id="LAKD02000005">
    <property type="protein sequence ID" value="OPF83401.1"/>
    <property type="molecule type" value="Genomic_DNA"/>
</dbReference>
<dbReference type="AlphaFoldDB" id="A0A1V4DAV9"/>
<sequence>MNESGMKRTVGAAIAVVAALGLMTGCGSDSGDGKADGAKQSGSAEHSDGAKQGDGASQGGEAASSDPAAKPLSASALERAALTNGEVKGVKVQKMTDKEVSQGGSAKSQKAACQPLAALMGSHYDPAPKASVHRAFATGLTKADVGSTGLIRISSYGPGGAERTVKDLREAATACRGGFPAKDGTGEKADVAKVTPLDAPKAGDEVVSFGLHDAGKEAVVIKFTAVRTGPQVTVFFGVNVADPAKSEIPAALVDAQVAKVEKATKGAAS</sequence>
<evidence type="ECO:0008006" key="4">
    <source>
        <dbReference type="Google" id="ProtNLM"/>
    </source>
</evidence>